<dbReference type="AlphaFoldDB" id="A0A9C6DR04"/>
<protein>
    <submittedName>
        <fullName evidence="5">Regulator of nonsense transcripts 1</fullName>
    </submittedName>
</protein>
<feature type="domain" description="DUF4794" evidence="3">
    <location>
        <begin position="27"/>
        <end position="158"/>
    </location>
</feature>
<dbReference type="RefSeq" id="XP_037888275.1">
    <property type="nucleotide sequence ID" value="XM_038032347.1"/>
</dbReference>
<reference evidence="5" key="1">
    <citation type="submission" date="2025-08" db="UniProtKB">
        <authorList>
            <consortium name="RefSeq"/>
        </authorList>
    </citation>
    <scope>IDENTIFICATION</scope>
    <source>
        <tissue evidence="5">Whole body pupa</tissue>
    </source>
</reference>
<feature type="region of interest" description="Disordered" evidence="1">
    <location>
        <begin position="46"/>
        <end position="66"/>
    </location>
</feature>
<evidence type="ECO:0000313" key="4">
    <source>
        <dbReference type="Proteomes" id="UP000092443"/>
    </source>
</evidence>
<accession>A0A9C6DR04</accession>
<dbReference type="Pfam" id="PF16042">
    <property type="entry name" value="DUF4794"/>
    <property type="match status" value="1"/>
</dbReference>
<sequence>MFKMFVILPLVSIIISTCLAEAPLPNRAPYPPSGWRPQRPFALPGRYLPPSRHHPNHHSQGPSGYEITRQRVDYAGGETYRLPAQQQPHSNYLPPPHQRQPTFINIQRHNDLYQDQPHYQQHYQQFEEETQTQNSFLNNIQEEPQPQVQTPLVTYGVPKTNNTQQQQQLQINTEDLQKLQALQALNYALENYNKLQDNNNNNNNVNVGQAITKGQYFVLNPDNTIQQVSYTTTQDENEAKSQDFTAQLKYTKVGELNDPLYKYSELGQLVRVVKK</sequence>
<dbReference type="KEGG" id="gfs:119636757"/>
<evidence type="ECO:0000259" key="3">
    <source>
        <dbReference type="Pfam" id="PF16042"/>
    </source>
</evidence>
<keyword evidence="4" id="KW-1185">Reference proteome</keyword>
<proteinExistence type="predicted"/>
<evidence type="ECO:0000256" key="1">
    <source>
        <dbReference type="SAM" id="MobiDB-lite"/>
    </source>
</evidence>
<keyword evidence="2" id="KW-0732">Signal</keyword>
<feature type="signal peptide" evidence="2">
    <location>
        <begin position="1"/>
        <end position="20"/>
    </location>
</feature>
<gene>
    <name evidence="5" type="primary">LOC119636757</name>
</gene>
<evidence type="ECO:0000256" key="2">
    <source>
        <dbReference type="SAM" id="SignalP"/>
    </source>
</evidence>
<name>A0A9C6DR04_9MUSC</name>
<dbReference type="GeneID" id="119636757"/>
<dbReference type="InterPro" id="IPR032011">
    <property type="entry name" value="DUF4794"/>
</dbReference>
<evidence type="ECO:0000313" key="5">
    <source>
        <dbReference type="RefSeq" id="XP_037888275.1"/>
    </source>
</evidence>
<feature type="chain" id="PRO_5039063321" evidence="2">
    <location>
        <begin position="21"/>
        <end position="275"/>
    </location>
</feature>
<dbReference type="Proteomes" id="UP000092443">
    <property type="component" value="Unplaced"/>
</dbReference>
<organism evidence="4 5">
    <name type="scientific">Glossina fuscipes</name>
    <dbReference type="NCBI Taxonomy" id="7396"/>
    <lineage>
        <taxon>Eukaryota</taxon>
        <taxon>Metazoa</taxon>
        <taxon>Ecdysozoa</taxon>
        <taxon>Arthropoda</taxon>
        <taxon>Hexapoda</taxon>
        <taxon>Insecta</taxon>
        <taxon>Pterygota</taxon>
        <taxon>Neoptera</taxon>
        <taxon>Endopterygota</taxon>
        <taxon>Diptera</taxon>
        <taxon>Brachycera</taxon>
        <taxon>Muscomorpha</taxon>
        <taxon>Hippoboscoidea</taxon>
        <taxon>Glossinidae</taxon>
        <taxon>Glossina</taxon>
    </lineage>
</organism>